<reference evidence="6" key="1">
    <citation type="submission" date="2021-08" db="EMBL/GenBank/DDBJ databases">
        <title>Hoeflea bacterium WL0058 sp. nov., isolated from the sediment.</title>
        <authorList>
            <person name="Wang L."/>
            <person name="Zhang D."/>
        </authorList>
    </citation>
    <scope>NUCLEOTIDE SEQUENCE</scope>
    <source>
        <strain evidence="6">WL0058</strain>
    </source>
</reference>
<evidence type="ECO:0000313" key="6">
    <source>
        <dbReference type="EMBL" id="MBW8637526.1"/>
    </source>
</evidence>
<dbReference type="GO" id="GO:0051537">
    <property type="term" value="F:2 iron, 2 sulfur cluster binding"/>
    <property type="evidence" value="ECO:0007669"/>
    <property type="project" value="UniProtKB-KW"/>
</dbReference>
<gene>
    <name evidence="6" type="ORF">K1W69_10030</name>
</gene>
<keyword evidence="2" id="KW-0479">Metal-binding</keyword>
<dbReference type="PANTHER" id="PTHR44379">
    <property type="entry name" value="OXIDOREDUCTASE WITH IRON-SULFUR SUBUNIT"/>
    <property type="match status" value="1"/>
</dbReference>
<dbReference type="PROSITE" id="PS51085">
    <property type="entry name" value="2FE2S_FER_2"/>
    <property type="match status" value="1"/>
</dbReference>
<dbReference type="Proteomes" id="UP001196509">
    <property type="component" value="Unassembled WGS sequence"/>
</dbReference>
<evidence type="ECO:0000256" key="1">
    <source>
        <dbReference type="ARBA" id="ARBA00022714"/>
    </source>
</evidence>
<sequence length="155" mass="16095">MDTCVDISVEINGVPVSRSVPAETLLIDFLRDDLGLRSVKLSCDMEICGACTVLVDDLPVSSCTTLAADVDGAAVTTVEGLITDGALDPLQQAFIDHGAVQCGFCTPGFILAAKALLLRNPSPTRAEIVSALDGNICRCTGYTKIVEAVLHAASA</sequence>
<dbReference type="InterPro" id="IPR002888">
    <property type="entry name" value="2Fe-2S-bd"/>
</dbReference>
<comment type="caution">
    <text evidence="6">The sequence shown here is derived from an EMBL/GenBank/DDBJ whole genome shotgun (WGS) entry which is preliminary data.</text>
</comment>
<keyword evidence="1" id="KW-0001">2Fe-2S</keyword>
<dbReference type="PANTHER" id="PTHR44379:SF8">
    <property type="entry name" value="XANTHINE DEHYDROGENASE IRON-SULFUR-BINDING SUBUNIT XDHC-RELATED"/>
    <property type="match status" value="1"/>
</dbReference>
<dbReference type="Pfam" id="PF01799">
    <property type="entry name" value="Fer2_2"/>
    <property type="match status" value="1"/>
</dbReference>
<dbReference type="Pfam" id="PF00111">
    <property type="entry name" value="Fer2"/>
    <property type="match status" value="1"/>
</dbReference>
<keyword evidence="7" id="KW-1185">Reference proteome</keyword>
<evidence type="ECO:0000256" key="2">
    <source>
        <dbReference type="ARBA" id="ARBA00022723"/>
    </source>
</evidence>
<dbReference type="GO" id="GO:0016491">
    <property type="term" value="F:oxidoreductase activity"/>
    <property type="evidence" value="ECO:0007669"/>
    <property type="project" value="InterPro"/>
</dbReference>
<dbReference type="InterPro" id="IPR036884">
    <property type="entry name" value="2Fe-2S-bd_dom_sf"/>
</dbReference>
<dbReference type="Gene3D" id="3.10.20.30">
    <property type="match status" value="1"/>
</dbReference>
<dbReference type="RefSeq" id="WP_220228226.1">
    <property type="nucleotide sequence ID" value="NZ_JAICBX010000002.1"/>
</dbReference>
<dbReference type="EMBL" id="JAICBX010000002">
    <property type="protein sequence ID" value="MBW8637526.1"/>
    <property type="molecule type" value="Genomic_DNA"/>
</dbReference>
<feature type="domain" description="2Fe-2S ferredoxin-type" evidence="5">
    <location>
        <begin position="5"/>
        <end position="81"/>
    </location>
</feature>
<dbReference type="AlphaFoldDB" id="A0AAE2ZJV8"/>
<evidence type="ECO:0000256" key="4">
    <source>
        <dbReference type="ARBA" id="ARBA00023014"/>
    </source>
</evidence>
<keyword evidence="3" id="KW-0408">Iron</keyword>
<dbReference type="InterPro" id="IPR012675">
    <property type="entry name" value="Beta-grasp_dom_sf"/>
</dbReference>
<dbReference type="InterPro" id="IPR051452">
    <property type="entry name" value="Diverse_Oxidoreductases"/>
</dbReference>
<evidence type="ECO:0000259" key="5">
    <source>
        <dbReference type="PROSITE" id="PS51085"/>
    </source>
</evidence>
<dbReference type="CDD" id="cd00207">
    <property type="entry name" value="fer2"/>
    <property type="match status" value="1"/>
</dbReference>
<name>A0AAE2ZJV8_9HYPH</name>
<evidence type="ECO:0000256" key="3">
    <source>
        <dbReference type="ARBA" id="ARBA00023004"/>
    </source>
</evidence>
<dbReference type="SUPFAM" id="SSF47741">
    <property type="entry name" value="CO dehydrogenase ISP C-domain like"/>
    <property type="match status" value="1"/>
</dbReference>
<keyword evidence="4" id="KW-0411">Iron-sulfur</keyword>
<dbReference type="InterPro" id="IPR036010">
    <property type="entry name" value="2Fe-2S_ferredoxin-like_sf"/>
</dbReference>
<dbReference type="GO" id="GO:0046872">
    <property type="term" value="F:metal ion binding"/>
    <property type="evidence" value="ECO:0007669"/>
    <property type="project" value="UniProtKB-KW"/>
</dbReference>
<proteinExistence type="predicted"/>
<dbReference type="Gene3D" id="1.10.150.120">
    <property type="entry name" value="[2Fe-2S]-binding domain"/>
    <property type="match status" value="1"/>
</dbReference>
<dbReference type="InterPro" id="IPR001041">
    <property type="entry name" value="2Fe-2S_ferredoxin-type"/>
</dbReference>
<evidence type="ECO:0000313" key="7">
    <source>
        <dbReference type="Proteomes" id="UP001196509"/>
    </source>
</evidence>
<organism evidence="6 7">
    <name type="scientific">Flavimaribacter sediminis</name>
    <dbReference type="NCBI Taxonomy" id="2865987"/>
    <lineage>
        <taxon>Bacteria</taxon>
        <taxon>Pseudomonadati</taxon>
        <taxon>Pseudomonadota</taxon>
        <taxon>Alphaproteobacteria</taxon>
        <taxon>Hyphomicrobiales</taxon>
        <taxon>Rhizobiaceae</taxon>
        <taxon>Flavimaribacter</taxon>
    </lineage>
</organism>
<accession>A0AAE2ZJV8</accession>
<protein>
    <submittedName>
        <fullName evidence="6">(2Fe-2S)-binding protein</fullName>
    </submittedName>
</protein>
<dbReference type="SUPFAM" id="SSF54292">
    <property type="entry name" value="2Fe-2S ferredoxin-like"/>
    <property type="match status" value="1"/>
</dbReference>